<gene>
    <name evidence="1" type="ORF">IPJ38_12285</name>
</gene>
<comment type="caution">
    <text evidence="1">The sequence shown here is derived from an EMBL/GenBank/DDBJ whole genome shotgun (WGS) entry which is preliminary data.</text>
</comment>
<dbReference type="Proteomes" id="UP000739411">
    <property type="component" value="Unassembled WGS sequence"/>
</dbReference>
<evidence type="ECO:0000313" key="2">
    <source>
        <dbReference type="Proteomes" id="UP000739411"/>
    </source>
</evidence>
<reference evidence="1 2" key="1">
    <citation type="submission" date="2020-10" db="EMBL/GenBank/DDBJ databases">
        <title>Connecting structure to function with the recovery of over 1000 high-quality activated sludge metagenome-assembled genomes encoding full-length rRNA genes using long-read sequencing.</title>
        <authorList>
            <person name="Singleton C.M."/>
            <person name="Petriglieri F."/>
            <person name="Kristensen J.M."/>
            <person name="Kirkegaard R.H."/>
            <person name="Michaelsen T.Y."/>
            <person name="Andersen M.H."/>
            <person name="Karst S.M."/>
            <person name="Dueholm M.S."/>
            <person name="Nielsen P.H."/>
            <person name="Albertsen M."/>
        </authorList>
    </citation>
    <scope>NUCLEOTIDE SEQUENCE [LARGE SCALE GENOMIC DNA]</scope>
    <source>
        <strain evidence="1">EsbW_18-Q3-R4-48_BATAC.463</strain>
    </source>
</reference>
<accession>A0A935MWF6</accession>
<name>A0A935MWF6_9RHOO</name>
<protein>
    <submittedName>
        <fullName evidence="1">Uncharacterized protein</fullName>
    </submittedName>
</protein>
<proteinExistence type="predicted"/>
<sequence length="48" mass="5291">MSEQCLIEVRVYGKPDALETPSPAEFDLLASVLPELILLMQQMEAAEA</sequence>
<dbReference type="AlphaFoldDB" id="A0A935MWF6"/>
<organism evidence="1 2">
    <name type="scientific">Candidatus Dechloromonas phosphorivorans</name>
    <dbReference type="NCBI Taxonomy" id="2899244"/>
    <lineage>
        <taxon>Bacteria</taxon>
        <taxon>Pseudomonadati</taxon>
        <taxon>Pseudomonadota</taxon>
        <taxon>Betaproteobacteria</taxon>
        <taxon>Rhodocyclales</taxon>
        <taxon>Azonexaceae</taxon>
        <taxon>Dechloromonas</taxon>
    </lineage>
</organism>
<dbReference type="EMBL" id="JADJMS010000024">
    <property type="protein sequence ID" value="MBK7415772.1"/>
    <property type="molecule type" value="Genomic_DNA"/>
</dbReference>
<evidence type="ECO:0000313" key="1">
    <source>
        <dbReference type="EMBL" id="MBK7415772.1"/>
    </source>
</evidence>